<evidence type="ECO:0000313" key="3">
    <source>
        <dbReference type="RefSeq" id="XP_006825864.1"/>
    </source>
</evidence>
<evidence type="ECO:0000313" key="2">
    <source>
        <dbReference type="Proteomes" id="UP000694865"/>
    </source>
</evidence>
<gene>
    <name evidence="3" type="primary">LOC102806398</name>
</gene>
<accession>A0ABM0N0S3</accession>
<feature type="region of interest" description="Disordered" evidence="1">
    <location>
        <begin position="341"/>
        <end position="365"/>
    </location>
</feature>
<proteinExistence type="predicted"/>
<sequence length="372" mass="43058">MQQKCPESNEFSFSYVQRNCQQFLNLPVRRTVLSGPTSVRISKLENIHETEYKITRSVTIHDNLKWSVAVHDKGVKAEFVQVPQTISDIGILNLLVNSVDNSNVCCGNQDPHFIEMLKERAASISKDKYKFKKSYDRLVKRLIDQEGLDIDQPLDNDLKSIMVDESKKVADSFSEGSFQRLFFEEQVKNLRCTDSRQMRWHPTMIRWCLSLKFSSGAAYEALRNSGFVRLPSRRTLSDYTNYIKPQSGINQNILEEVITDSKVETLKEHQKFVVLLHDEAYGNFFDCLNVRNLDEHHCKRKPNLAPYQDPNDPRFELINCYSQHDLLKQWANTPVNHAHIKPKANQEPSSESHGPVSSTYRPLHDTVWDRIG</sequence>
<dbReference type="RefSeq" id="XP_006825864.1">
    <property type="nucleotide sequence ID" value="XM_006825801.1"/>
</dbReference>
<keyword evidence="2" id="KW-1185">Reference proteome</keyword>
<dbReference type="Proteomes" id="UP000694865">
    <property type="component" value="Unplaced"/>
</dbReference>
<name>A0ABM0N0S3_SACKO</name>
<evidence type="ECO:0000256" key="1">
    <source>
        <dbReference type="SAM" id="MobiDB-lite"/>
    </source>
</evidence>
<reference evidence="3" key="1">
    <citation type="submission" date="2025-08" db="UniProtKB">
        <authorList>
            <consortium name="RefSeq"/>
        </authorList>
    </citation>
    <scope>IDENTIFICATION</scope>
    <source>
        <tissue evidence="3">Testes</tissue>
    </source>
</reference>
<protein>
    <submittedName>
        <fullName evidence="3">Uncharacterized protein LOC102806398</fullName>
    </submittedName>
</protein>
<dbReference type="GeneID" id="102806398"/>
<feature type="compositionally biased region" description="Polar residues" evidence="1">
    <location>
        <begin position="346"/>
        <end position="360"/>
    </location>
</feature>
<organism evidence="2 3">
    <name type="scientific">Saccoglossus kowalevskii</name>
    <name type="common">Acorn worm</name>
    <dbReference type="NCBI Taxonomy" id="10224"/>
    <lineage>
        <taxon>Eukaryota</taxon>
        <taxon>Metazoa</taxon>
        <taxon>Hemichordata</taxon>
        <taxon>Enteropneusta</taxon>
        <taxon>Harrimaniidae</taxon>
        <taxon>Saccoglossus</taxon>
    </lineage>
</organism>